<reference evidence="1 2" key="1">
    <citation type="submission" date="2023-12" db="EMBL/GenBank/DDBJ databases">
        <title>Novel species of the genus Arcicella isolated from rivers.</title>
        <authorList>
            <person name="Lu H."/>
        </authorList>
    </citation>
    <scope>NUCLEOTIDE SEQUENCE [LARGE SCALE GENOMIC DNA]</scope>
    <source>
        <strain evidence="1 2">DC25W</strain>
    </source>
</reference>
<dbReference type="Proteomes" id="UP001302222">
    <property type="component" value="Unassembled WGS sequence"/>
</dbReference>
<proteinExistence type="predicted"/>
<dbReference type="EMBL" id="JAYGIM010000018">
    <property type="protein sequence ID" value="MEA5429140.1"/>
    <property type="molecule type" value="Genomic_DNA"/>
</dbReference>
<sequence length="47" mass="5155">MAQARQWAFGQMAEILSITTEKTTTATIDKIIGESPVSKSKKKKITS</sequence>
<dbReference type="RefSeq" id="WP_323689264.1">
    <property type="nucleotide sequence ID" value="NZ_JAYGIM010000018.1"/>
</dbReference>
<protein>
    <submittedName>
        <fullName evidence="1">Uncharacterized protein</fullName>
    </submittedName>
</protein>
<name>A0ABU5SPA0_9BACT</name>
<organism evidence="1 2">
    <name type="scientific">Arcicella lustrica</name>
    <dbReference type="NCBI Taxonomy" id="2984196"/>
    <lineage>
        <taxon>Bacteria</taxon>
        <taxon>Pseudomonadati</taxon>
        <taxon>Bacteroidota</taxon>
        <taxon>Cytophagia</taxon>
        <taxon>Cytophagales</taxon>
        <taxon>Flectobacillaceae</taxon>
        <taxon>Arcicella</taxon>
    </lineage>
</organism>
<evidence type="ECO:0000313" key="1">
    <source>
        <dbReference type="EMBL" id="MEA5429140.1"/>
    </source>
</evidence>
<comment type="caution">
    <text evidence="1">The sequence shown here is derived from an EMBL/GenBank/DDBJ whole genome shotgun (WGS) entry which is preliminary data.</text>
</comment>
<gene>
    <name evidence="1" type="ORF">VB798_21295</name>
</gene>
<evidence type="ECO:0000313" key="2">
    <source>
        <dbReference type="Proteomes" id="UP001302222"/>
    </source>
</evidence>
<accession>A0ABU5SPA0</accession>
<keyword evidence="2" id="KW-1185">Reference proteome</keyword>